<dbReference type="EMBL" id="JBDFQZ010000009">
    <property type="protein sequence ID" value="KAK9691659.1"/>
    <property type="molecule type" value="Genomic_DNA"/>
</dbReference>
<proteinExistence type="predicted"/>
<dbReference type="Pfam" id="PF01648">
    <property type="entry name" value="ACPS"/>
    <property type="match status" value="1"/>
</dbReference>
<evidence type="ECO:0000256" key="2">
    <source>
        <dbReference type="ARBA" id="ARBA00022679"/>
    </source>
</evidence>
<dbReference type="GO" id="GO:0005829">
    <property type="term" value="C:cytosol"/>
    <property type="evidence" value="ECO:0007669"/>
    <property type="project" value="TreeGrafter"/>
</dbReference>
<dbReference type="EC" id="2.7.8.7" evidence="1"/>
<protein>
    <recommendedName>
        <fullName evidence="1">holo-[acyl-carrier-protein] synthase</fullName>
        <ecNumber evidence="1">2.7.8.7</ecNumber>
    </recommendedName>
</protein>
<accession>A0AAW1INN7</accession>
<feature type="domain" description="4'-phosphopantetheinyl transferase" evidence="3">
    <location>
        <begin position="140"/>
        <end position="258"/>
    </location>
</feature>
<dbReference type="Proteomes" id="UP001443914">
    <property type="component" value="Unassembled WGS sequence"/>
</dbReference>
<dbReference type="InterPro" id="IPR050559">
    <property type="entry name" value="P-Pant_transferase_sf"/>
</dbReference>
<dbReference type="Pfam" id="PF22624">
    <property type="entry name" value="AASDHPPT_N"/>
    <property type="match status" value="1"/>
</dbReference>
<gene>
    <name evidence="5" type="ORF">RND81_09G210300</name>
</gene>
<sequence length="308" mass="35105">MNIRCFNRHVSFPTQHMRPVPLPPPMENHLWYVVPDEVKSSSLLNQYMEILSPSEKQSVLRLHEDGHKKRALLARALVRLTIARYQTNSYVDPRSLQFKKNMYGKPEIDWQHTPGWSPPSFHFNISHTSSLIACGITTSPIGIDLEEKARTIKNNVMSFARRFFCLDEVEHLAKIIDPEIQRLEFLKLWTLKEAYVKALGRGFSAAPFNTFRIHIEPPTDRISEDTDSKVSAIAVNSTHSSNKWQFTLLELADTHYAAVCTENNSGSEDDKEPPMSLRVWKTIPLVEDLCMSGTSSVITIGGCVKQLR</sequence>
<dbReference type="InterPro" id="IPR055066">
    <property type="entry name" value="AASDHPPT_N"/>
</dbReference>
<dbReference type="FunFam" id="3.90.470.20:FF:000010">
    <property type="entry name" value="L-aminoadipate-semialdehyde dehydrogenase-phosphopantetheinyl transferase"/>
    <property type="match status" value="1"/>
</dbReference>
<dbReference type="InterPro" id="IPR008278">
    <property type="entry name" value="4-PPantetheinyl_Trfase_dom"/>
</dbReference>
<feature type="domain" description="4'-phosphopantetheinyl transferase N-terminal" evidence="4">
    <location>
        <begin position="44"/>
        <end position="132"/>
    </location>
</feature>
<evidence type="ECO:0000259" key="3">
    <source>
        <dbReference type="Pfam" id="PF01648"/>
    </source>
</evidence>
<dbReference type="GO" id="GO:0019878">
    <property type="term" value="P:lysine biosynthetic process via aminoadipic acid"/>
    <property type="evidence" value="ECO:0007669"/>
    <property type="project" value="TreeGrafter"/>
</dbReference>
<dbReference type="Gene3D" id="3.90.470.20">
    <property type="entry name" value="4'-phosphopantetheinyl transferase domain"/>
    <property type="match status" value="2"/>
</dbReference>
<dbReference type="PANTHER" id="PTHR12215">
    <property type="entry name" value="PHOSPHOPANTETHEINE TRANSFERASE"/>
    <property type="match status" value="1"/>
</dbReference>
<dbReference type="GO" id="GO:0000287">
    <property type="term" value="F:magnesium ion binding"/>
    <property type="evidence" value="ECO:0007669"/>
    <property type="project" value="InterPro"/>
</dbReference>
<reference evidence="5" key="1">
    <citation type="submission" date="2024-03" db="EMBL/GenBank/DDBJ databases">
        <title>WGS assembly of Saponaria officinalis var. Norfolk2.</title>
        <authorList>
            <person name="Jenkins J."/>
            <person name="Shu S."/>
            <person name="Grimwood J."/>
            <person name="Barry K."/>
            <person name="Goodstein D."/>
            <person name="Schmutz J."/>
            <person name="Leebens-Mack J."/>
            <person name="Osbourn A."/>
        </authorList>
    </citation>
    <scope>NUCLEOTIDE SEQUENCE [LARGE SCALE GENOMIC DNA]</scope>
    <source>
        <strain evidence="5">JIC</strain>
    </source>
</reference>
<evidence type="ECO:0000256" key="1">
    <source>
        <dbReference type="ARBA" id="ARBA00013172"/>
    </source>
</evidence>
<dbReference type="GO" id="GO:0008897">
    <property type="term" value="F:holo-[acyl-carrier-protein] synthase activity"/>
    <property type="evidence" value="ECO:0007669"/>
    <property type="project" value="UniProtKB-EC"/>
</dbReference>
<dbReference type="PANTHER" id="PTHR12215:SF15">
    <property type="entry name" value="4'-PHOSPHOPANTETHEINYL TRANSFERASE SUPERFAMILY-RELATED"/>
    <property type="match status" value="1"/>
</dbReference>
<dbReference type="InterPro" id="IPR037143">
    <property type="entry name" value="4-PPantetheinyl_Trfase_dom_sf"/>
</dbReference>
<dbReference type="AlphaFoldDB" id="A0AAW1INN7"/>
<comment type="caution">
    <text evidence="5">The sequence shown here is derived from an EMBL/GenBank/DDBJ whole genome shotgun (WGS) entry which is preliminary data.</text>
</comment>
<name>A0AAW1INN7_SAPOF</name>
<keyword evidence="6" id="KW-1185">Reference proteome</keyword>
<dbReference type="SUPFAM" id="SSF56214">
    <property type="entry name" value="4'-phosphopantetheinyl transferase"/>
    <property type="match status" value="2"/>
</dbReference>
<evidence type="ECO:0000259" key="4">
    <source>
        <dbReference type="Pfam" id="PF22624"/>
    </source>
</evidence>
<evidence type="ECO:0000313" key="6">
    <source>
        <dbReference type="Proteomes" id="UP001443914"/>
    </source>
</evidence>
<keyword evidence="2" id="KW-0808">Transferase</keyword>
<organism evidence="5 6">
    <name type="scientific">Saponaria officinalis</name>
    <name type="common">Common soapwort</name>
    <name type="synonym">Lychnis saponaria</name>
    <dbReference type="NCBI Taxonomy" id="3572"/>
    <lineage>
        <taxon>Eukaryota</taxon>
        <taxon>Viridiplantae</taxon>
        <taxon>Streptophyta</taxon>
        <taxon>Embryophyta</taxon>
        <taxon>Tracheophyta</taxon>
        <taxon>Spermatophyta</taxon>
        <taxon>Magnoliopsida</taxon>
        <taxon>eudicotyledons</taxon>
        <taxon>Gunneridae</taxon>
        <taxon>Pentapetalae</taxon>
        <taxon>Caryophyllales</taxon>
        <taxon>Caryophyllaceae</taxon>
        <taxon>Caryophylleae</taxon>
        <taxon>Saponaria</taxon>
    </lineage>
</organism>
<evidence type="ECO:0000313" key="5">
    <source>
        <dbReference type="EMBL" id="KAK9691659.1"/>
    </source>
</evidence>